<organism evidence="4 5">
    <name type="scientific">Mycena sanguinolenta</name>
    <dbReference type="NCBI Taxonomy" id="230812"/>
    <lineage>
        <taxon>Eukaryota</taxon>
        <taxon>Fungi</taxon>
        <taxon>Dikarya</taxon>
        <taxon>Basidiomycota</taxon>
        <taxon>Agaricomycotina</taxon>
        <taxon>Agaricomycetes</taxon>
        <taxon>Agaricomycetidae</taxon>
        <taxon>Agaricales</taxon>
        <taxon>Marasmiineae</taxon>
        <taxon>Mycenaceae</taxon>
        <taxon>Mycena</taxon>
    </lineage>
</organism>
<dbReference type="PANTHER" id="PTHR10039">
    <property type="entry name" value="AMELOGENIN"/>
    <property type="match status" value="1"/>
</dbReference>
<dbReference type="OrthoDB" id="4772757at2759"/>
<protein>
    <submittedName>
        <fullName evidence="4">Pfs domain-containing protein</fullName>
    </submittedName>
</protein>
<dbReference type="AlphaFoldDB" id="A0A8H6XYM3"/>
<accession>A0A8H6XYM3</accession>
<dbReference type="Gene3D" id="3.40.50.300">
    <property type="entry name" value="P-loop containing nucleotide triphosphate hydrolases"/>
    <property type="match status" value="1"/>
</dbReference>
<dbReference type="SUPFAM" id="SSF52540">
    <property type="entry name" value="P-loop containing nucleoside triphosphate hydrolases"/>
    <property type="match status" value="1"/>
</dbReference>
<proteinExistence type="predicted"/>
<sequence>MSPKHALPQWLSRKKLPAKPPAPAATLSADDTPLQSGNKSEWVINGITLALDLAKQALDIAGVAPFIGPGAELLGKIIDSYKARPGYQSSWPTHYLFFQEFKDVDEKHDLLAQRITDVTGDICATVLRMQETNYSNQIGRLKQDLEKYAKLIDTASQFIKKYDNQGSITHFLGQDPIQDEMDKLQQDLDLFGARFGNNRLVDLCLQQSTNTQTLEKVYDAVTAVTKEKLEKWLQFPPEMGPKQLETAKLHSEGTGEWFLEDKRFIEWEDYPGVLWVEGPSGAGKSVISSMIIKKLFGMQAQSAPHLFAVAFFYFDFRRKETQSVDVALRRFILQLSEHVPQPFKTLDDHYKLSAGQNPPDSEKLINLVSELLQQLGRTYIVLDALDECDSNSFKQLVGLVANLKAWTRTPLHVFITSQPRDEFTQGFKGITQIALKGKPVDKDIEFFITVKLDDPRLKQWKRHSDQVTKKVTEKAGGI</sequence>
<dbReference type="EMBL" id="JACAZH010000016">
    <property type="protein sequence ID" value="KAF7349517.1"/>
    <property type="molecule type" value="Genomic_DNA"/>
</dbReference>
<dbReference type="InterPro" id="IPR056884">
    <property type="entry name" value="NPHP3-like_N"/>
</dbReference>
<feature type="region of interest" description="Disordered" evidence="2">
    <location>
        <begin position="1"/>
        <end position="35"/>
    </location>
</feature>
<dbReference type="Pfam" id="PF24883">
    <property type="entry name" value="NPHP3_N"/>
    <property type="match status" value="1"/>
</dbReference>
<dbReference type="InterPro" id="IPR027417">
    <property type="entry name" value="P-loop_NTPase"/>
</dbReference>
<keyword evidence="1" id="KW-0677">Repeat</keyword>
<dbReference type="Proteomes" id="UP000623467">
    <property type="component" value="Unassembled WGS sequence"/>
</dbReference>
<evidence type="ECO:0000256" key="1">
    <source>
        <dbReference type="ARBA" id="ARBA00022737"/>
    </source>
</evidence>
<name>A0A8H6XYM3_9AGAR</name>
<dbReference type="PANTHER" id="PTHR10039:SF16">
    <property type="entry name" value="GPI INOSITOL-DEACYLASE"/>
    <property type="match status" value="1"/>
</dbReference>
<evidence type="ECO:0000313" key="5">
    <source>
        <dbReference type="Proteomes" id="UP000623467"/>
    </source>
</evidence>
<comment type="caution">
    <text evidence="4">The sequence shown here is derived from an EMBL/GenBank/DDBJ whole genome shotgun (WGS) entry which is preliminary data.</text>
</comment>
<gene>
    <name evidence="4" type="ORF">MSAN_01742100</name>
</gene>
<evidence type="ECO:0000256" key="2">
    <source>
        <dbReference type="SAM" id="MobiDB-lite"/>
    </source>
</evidence>
<evidence type="ECO:0000313" key="4">
    <source>
        <dbReference type="EMBL" id="KAF7349517.1"/>
    </source>
</evidence>
<feature type="domain" description="Nephrocystin 3-like N-terminal" evidence="3">
    <location>
        <begin position="253"/>
        <end position="417"/>
    </location>
</feature>
<keyword evidence="5" id="KW-1185">Reference proteome</keyword>
<evidence type="ECO:0000259" key="3">
    <source>
        <dbReference type="Pfam" id="PF24883"/>
    </source>
</evidence>
<reference evidence="4" key="1">
    <citation type="submission" date="2020-05" db="EMBL/GenBank/DDBJ databases">
        <title>Mycena genomes resolve the evolution of fungal bioluminescence.</title>
        <authorList>
            <person name="Tsai I.J."/>
        </authorList>
    </citation>
    <scope>NUCLEOTIDE SEQUENCE</scope>
    <source>
        <strain evidence="4">160909Yilan</strain>
    </source>
</reference>